<reference evidence="2 3" key="1">
    <citation type="submission" date="2020-10" db="EMBL/GenBank/DDBJ databases">
        <title>Degradation of 1,4-Dioxane by Xanthobacter sp. YN2, via a Novel Group-2 Soluble Di-Iron Monooxygenase.</title>
        <authorList>
            <person name="Ma F."/>
            <person name="Wang Y."/>
            <person name="Yang J."/>
            <person name="Guo H."/>
            <person name="Su D."/>
            <person name="Yu L."/>
        </authorList>
    </citation>
    <scope>NUCLEOTIDE SEQUENCE [LARGE SCALE GENOMIC DNA]</scope>
    <source>
        <strain evidence="2 3">YN2</strain>
    </source>
</reference>
<keyword evidence="3" id="KW-1185">Reference proteome</keyword>
<dbReference type="InterPro" id="IPR019277">
    <property type="entry name" value="DUF2304"/>
</dbReference>
<dbReference type="EMBL" id="CP063362">
    <property type="protein sequence ID" value="QRG08426.1"/>
    <property type="molecule type" value="Genomic_DNA"/>
</dbReference>
<dbReference type="KEGG" id="xdi:EZH22_09110"/>
<feature type="transmembrane region" description="Helical" evidence="1">
    <location>
        <begin position="29"/>
        <end position="51"/>
    </location>
</feature>
<evidence type="ECO:0000256" key="1">
    <source>
        <dbReference type="SAM" id="Phobius"/>
    </source>
</evidence>
<protein>
    <submittedName>
        <fullName evidence="2">DUF2304 domain-containing protein</fullName>
    </submittedName>
</protein>
<dbReference type="AlphaFoldDB" id="A0A974SJI2"/>
<evidence type="ECO:0000313" key="2">
    <source>
        <dbReference type="EMBL" id="QRG08426.1"/>
    </source>
</evidence>
<gene>
    <name evidence="2" type="ORF">EZH22_09110</name>
</gene>
<dbReference type="Proteomes" id="UP000596427">
    <property type="component" value="Chromosome"/>
</dbReference>
<keyword evidence="1" id="KW-1133">Transmembrane helix</keyword>
<dbReference type="RefSeq" id="WP_203195334.1">
    <property type="nucleotide sequence ID" value="NZ_CP063362.1"/>
</dbReference>
<organism evidence="2 3">
    <name type="scientific">Xanthobacter dioxanivorans</name>
    <dbReference type="NCBI Taxonomy" id="2528964"/>
    <lineage>
        <taxon>Bacteria</taxon>
        <taxon>Pseudomonadati</taxon>
        <taxon>Pseudomonadota</taxon>
        <taxon>Alphaproteobacteria</taxon>
        <taxon>Hyphomicrobiales</taxon>
        <taxon>Xanthobacteraceae</taxon>
        <taxon>Xanthobacter</taxon>
    </lineage>
</organism>
<keyword evidence="1" id="KW-0812">Transmembrane</keyword>
<dbReference type="Pfam" id="PF10066">
    <property type="entry name" value="DUF2304"/>
    <property type="match status" value="1"/>
</dbReference>
<proteinExistence type="predicted"/>
<name>A0A974SJI2_9HYPH</name>
<feature type="transmembrane region" description="Helical" evidence="1">
    <location>
        <begin position="63"/>
        <end position="81"/>
    </location>
</feature>
<evidence type="ECO:0000313" key="3">
    <source>
        <dbReference type="Proteomes" id="UP000596427"/>
    </source>
</evidence>
<keyword evidence="1" id="KW-0472">Membrane</keyword>
<accession>A0A974SJI2</accession>
<sequence>MIKVVLIAGFLLLIVYALSQRARSRALSAAMTALSVGGMVLVLFPELSSSLAEMLGVGRGTDLVFYCFILFVLTAIFHIHLRMRELSDTSTILARKIALMSAEVPPEPPRANGREGANPR</sequence>